<feature type="binding site" evidence="5">
    <location>
        <position position="167"/>
    </location>
    <ligand>
        <name>S-adenosyl-L-methionine</name>
        <dbReference type="ChEBI" id="CHEBI:59789"/>
    </ligand>
</feature>
<dbReference type="PANTHER" id="PTHR18895">
    <property type="entry name" value="HEMK METHYLTRANSFERASE"/>
    <property type="match status" value="1"/>
</dbReference>
<dbReference type="CDD" id="cd02440">
    <property type="entry name" value="AdoMet_MTases"/>
    <property type="match status" value="1"/>
</dbReference>
<keyword evidence="1 5" id="KW-0489">Methyltransferase</keyword>
<dbReference type="Pfam" id="PF17827">
    <property type="entry name" value="PrmC_N"/>
    <property type="match status" value="1"/>
</dbReference>
<dbReference type="InterPro" id="IPR019874">
    <property type="entry name" value="RF_methyltr_PrmC"/>
</dbReference>
<proteinExistence type="inferred from homology"/>
<dbReference type="InterPro" id="IPR040758">
    <property type="entry name" value="PrmC_N"/>
</dbReference>
<protein>
    <recommendedName>
        <fullName evidence="5">Release factor glutamine methyltransferase</fullName>
        <shortName evidence="5">RF MTase</shortName>
        <ecNumber evidence="5">2.1.1.297</ecNumber>
    </recommendedName>
    <alternativeName>
        <fullName evidence="5">N5-glutamine methyltransferase PrmC</fullName>
    </alternativeName>
    <alternativeName>
        <fullName evidence="5">Protein-(glutamine-N5) MTase PrmC</fullName>
    </alternativeName>
    <alternativeName>
        <fullName evidence="5">Protein-glutamine N-methyltransferase PrmC</fullName>
    </alternativeName>
</protein>
<dbReference type="NCBIfam" id="TIGR00536">
    <property type="entry name" value="hemK_fam"/>
    <property type="match status" value="1"/>
</dbReference>
<keyword evidence="9" id="KW-1185">Reference proteome</keyword>
<feature type="binding site" evidence="5">
    <location>
        <position position="139"/>
    </location>
    <ligand>
        <name>S-adenosyl-L-methionine</name>
        <dbReference type="ChEBI" id="CHEBI:59789"/>
    </ligand>
</feature>
<keyword evidence="3 5" id="KW-0949">S-adenosyl-L-methionine</keyword>
<comment type="catalytic activity">
    <reaction evidence="4 5">
        <text>L-glutaminyl-[peptide chain release factor] + S-adenosyl-L-methionine = N(5)-methyl-L-glutaminyl-[peptide chain release factor] + S-adenosyl-L-homocysteine + H(+)</text>
        <dbReference type="Rhea" id="RHEA:42896"/>
        <dbReference type="Rhea" id="RHEA-COMP:10271"/>
        <dbReference type="Rhea" id="RHEA-COMP:10272"/>
        <dbReference type="ChEBI" id="CHEBI:15378"/>
        <dbReference type="ChEBI" id="CHEBI:30011"/>
        <dbReference type="ChEBI" id="CHEBI:57856"/>
        <dbReference type="ChEBI" id="CHEBI:59789"/>
        <dbReference type="ChEBI" id="CHEBI:61891"/>
        <dbReference type="EC" id="2.1.1.297"/>
    </reaction>
</comment>
<evidence type="ECO:0000313" key="9">
    <source>
        <dbReference type="Proteomes" id="UP000298603"/>
    </source>
</evidence>
<dbReference type="HAMAP" id="MF_02126">
    <property type="entry name" value="RF_methyltr_PrmC"/>
    <property type="match status" value="1"/>
</dbReference>
<dbReference type="NCBIfam" id="TIGR03534">
    <property type="entry name" value="RF_mod_PrmC"/>
    <property type="match status" value="1"/>
</dbReference>
<feature type="binding site" evidence="5">
    <location>
        <position position="181"/>
    </location>
    <ligand>
        <name>S-adenosyl-L-methionine</name>
        <dbReference type="ChEBI" id="CHEBI:59789"/>
    </ligand>
</feature>
<evidence type="ECO:0000259" key="6">
    <source>
        <dbReference type="Pfam" id="PF05175"/>
    </source>
</evidence>
<name>A0A4D6YM08_9GAMM</name>
<evidence type="ECO:0000256" key="2">
    <source>
        <dbReference type="ARBA" id="ARBA00022679"/>
    </source>
</evidence>
<keyword evidence="2 5" id="KW-0808">Transferase</keyword>
<dbReference type="AlphaFoldDB" id="A0A4D6YM08"/>
<evidence type="ECO:0000256" key="3">
    <source>
        <dbReference type="ARBA" id="ARBA00022691"/>
    </source>
</evidence>
<reference evidence="8 9" key="1">
    <citation type="submission" date="2018-10" db="EMBL/GenBank/DDBJ databases">
        <title>Comparative functional genomics of the obligate endosymbiont Buchnera aphidicola.</title>
        <authorList>
            <person name="Chong R.A."/>
        </authorList>
    </citation>
    <scope>NUCLEOTIDE SEQUENCE [LARGE SCALE GENOMIC DNA]</scope>
    <source>
        <strain evidence="8 9">Tma</strain>
    </source>
</reference>
<dbReference type="EC" id="2.1.1.297" evidence="5"/>
<dbReference type="InterPro" id="IPR002052">
    <property type="entry name" value="DNA_methylase_N6_adenine_CS"/>
</dbReference>
<evidence type="ECO:0000256" key="5">
    <source>
        <dbReference type="HAMAP-Rule" id="MF_02126"/>
    </source>
</evidence>
<dbReference type="InterPro" id="IPR007848">
    <property type="entry name" value="Small_mtfrase_dom"/>
</dbReference>
<comment type="similarity">
    <text evidence="5">Belongs to the protein N5-glutamine methyltransferase family. PrmC subfamily.</text>
</comment>
<feature type="binding site" evidence="5">
    <location>
        <begin position="116"/>
        <end position="120"/>
    </location>
    <ligand>
        <name>S-adenosyl-L-methionine</name>
        <dbReference type="ChEBI" id="CHEBI:59789"/>
    </ligand>
</feature>
<sequence>MKIYSLIDYAVKILYNYDTPRLDAELLLSYVIKKTRTWINIFNNFELTNKQVVLFKKLLFRRLNGEPIAYIINKKEFWSLSFFVSKYTLIPRPETEILVYHALNLLNKKDFILDLGTGCGAISLSIAFEMLTCKVFGIDNNHQAIKIAKKNAKKLNIKNAYFFYSNWFSCIKEKFNLIVSNPPYLCKNEKFYISQELFFEPYNSLFAKKNGISEIEYIIHHSQKYLFVYGWLLIEHGWNQKNIVQKIFKKNNFYNIRSYKDYLGYNRITLGQKKY</sequence>
<dbReference type="InterPro" id="IPR004556">
    <property type="entry name" value="HemK-like"/>
</dbReference>
<comment type="function">
    <text evidence="5">Methylates the class 1 translation termination release factors RF1/PrfA and RF2/PrfB on the glutamine residue of the universally conserved GGQ motif.</text>
</comment>
<dbReference type="PANTHER" id="PTHR18895:SF74">
    <property type="entry name" value="MTRF1L RELEASE FACTOR GLUTAMINE METHYLTRANSFERASE"/>
    <property type="match status" value="1"/>
</dbReference>
<gene>
    <name evidence="5 8" type="primary">prmC</name>
    <name evidence="8" type="ORF">D9V81_00650</name>
</gene>
<dbReference type="SUPFAM" id="SSF53335">
    <property type="entry name" value="S-adenosyl-L-methionine-dependent methyltransferases"/>
    <property type="match status" value="1"/>
</dbReference>
<dbReference type="InterPro" id="IPR050320">
    <property type="entry name" value="N5-glutamine_MTase"/>
</dbReference>
<dbReference type="Gene3D" id="1.10.8.10">
    <property type="entry name" value="DNA helicase RuvA subunit, C-terminal domain"/>
    <property type="match status" value="1"/>
</dbReference>
<evidence type="ECO:0000259" key="7">
    <source>
        <dbReference type="Pfam" id="PF17827"/>
    </source>
</evidence>
<evidence type="ECO:0000256" key="1">
    <source>
        <dbReference type="ARBA" id="ARBA00022603"/>
    </source>
</evidence>
<dbReference type="InterPro" id="IPR029063">
    <property type="entry name" value="SAM-dependent_MTases_sf"/>
</dbReference>
<dbReference type="GO" id="GO:0003676">
    <property type="term" value="F:nucleic acid binding"/>
    <property type="evidence" value="ECO:0007669"/>
    <property type="project" value="InterPro"/>
</dbReference>
<dbReference type="Pfam" id="PF05175">
    <property type="entry name" value="MTS"/>
    <property type="match status" value="1"/>
</dbReference>
<dbReference type="GO" id="GO:0032259">
    <property type="term" value="P:methylation"/>
    <property type="evidence" value="ECO:0007669"/>
    <property type="project" value="UniProtKB-KW"/>
</dbReference>
<dbReference type="EMBL" id="CP032996">
    <property type="protein sequence ID" value="QCI27130.1"/>
    <property type="molecule type" value="Genomic_DNA"/>
</dbReference>
<dbReference type="Gene3D" id="3.40.50.150">
    <property type="entry name" value="Vaccinia Virus protein VP39"/>
    <property type="match status" value="1"/>
</dbReference>
<dbReference type="OrthoDB" id="9800643at2"/>
<organism evidence="8 9">
    <name type="scientific">Buchnera aphidicola</name>
    <name type="common">Therioaphis trifolii</name>
    <dbReference type="NCBI Taxonomy" id="1241884"/>
    <lineage>
        <taxon>Bacteria</taxon>
        <taxon>Pseudomonadati</taxon>
        <taxon>Pseudomonadota</taxon>
        <taxon>Gammaproteobacteria</taxon>
        <taxon>Enterobacterales</taxon>
        <taxon>Erwiniaceae</taxon>
        <taxon>Buchnera</taxon>
    </lineage>
</organism>
<evidence type="ECO:0000256" key="4">
    <source>
        <dbReference type="ARBA" id="ARBA00048391"/>
    </source>
</evidence>
<evidence type="ECO:0000313" key="8">
    <source>
        <dbReference type="EMBL" id="QCI27130.1"/>
    </source>
</evidence>
<dbReference type="PROSITE" id="PS00092">
    <property type="entry name" value="N6_MTASE"/>
    <property type="match status" value="1"/>
</dbReference>
<dbReference type="FunFam" id="3.40.50.150:FF:000053">
    <property type="entry name" value="Release factor glutamine methyltransferase"/>
    <property type="match status" value="1"/>
</dbReference>
<accession>A0A4D6YM08</accession>
<dbReference type="GO" id="GO:0102559">
    <property type="term" value="F:peptide chain release factor N(5)-glutamine methyltransferase activity"/>
    <property type="evidence" value="ECO:0007669"/>
    <property type="project" value="UniProtKB-EC"/>
</dbReference>
<feature type="domain" description="Methyltransferase small" evidence="6">
    <location>
        <begin position="104"/>
        <end position="203"/>
    </location>
</feature>
<feature type="binding site" evidence="5">
    <location>
        <begin position="181"/>
        <end position="184"/>
    </location>
    <ligand>
        <name>substrate</name>
    </ligand>
</feature>
<feature type="domain" description="Release factor glutamine methyltransferase N-terminal" evidence="7">
    <location>
        <begin position="7"/>
        <end position="72"/>
    </location>
</feature>
<dbReference type="Proteomes" id="UP000298603">
    <property type="component" value="Chromosome"/>
</dbReference>
<dbReference type="RefSeq" id="WP_158349396.1">
    <property type="nucleotide sequence ID" value="NZ_CP032996.1"/>
</dbReference>